<evidence type="ECO:0008006" key="3">
    <source>
        <dbReference type="Google" id="ProtNLM"/>
    </source>
</evidence>
<evidence type="ECO:0000313" key="2">
    <source>
        <dbReference type="Proteomes" id="UP000683310"/>
    </source>
</evidence>
<protein>
    <recommendedName>
        <fullName evidence="3">Resolvase/invertase-type recombinase catalytic domain-containing protein</fullName>
    </recommendedName>
</protein>
<dbReference type="Proteomes" id="UP000683310">
    <property type="component" value="Chromosome"/>
</dbReference>
<dbReference type="RefSeq" id="WP_213559589.1">
    <property type="nucleotide sequence ID" value="NZ_JBHZDI010000007.1"/>
</dbReference>
<name>A0ABX8CVA6_9NOCA</name>
<sequence>MGPISSAVGYLRSDISGARRQWDEVQIRVLASRLGYDLRRIAVFGPETDRPMHRLRVLASRLSAEAILTPSLEHLGGSVPAPVVEVADVITVSPEETYARWIIPPDAPADMGSR</sequence>
<organism evidence="1 2">
    <name type="scientific">Nocardia tengchongensis</name>
    <dbReference type="NCBI Taxonomy" id="2055889"/>
    <lineage>
        <taxon>Bacteria</taxon>
        <taxon>Bacillati</taxon>
        <taxon>Actinomycetota</taxon>
        <taxon>Actinomycetes</taxon>
        <taxon>Mycobacteriales</taxon>
        <taxon>Nocardiaceae</taxon>
        <taxon>Nocardia</taxon>
    </lineage>
</organism>
<proteinExistence type="predicted"/>
<dbReference type="EMBL" id="CP074371">
    <property type="protein sequence ID" value="QVI23517.1"/>
    <property type="molecule type" value="Genomic_DNA"/>
</dbReference>
<keyword evidence="2" id="KW-1185">Reference proteome</keyword>
<reference evidence="1 2" key="1">
    <citation type="submission" date="2021-04" db="EMBL/GenBank/DDBJ databases">
        <title>Nocardia tengchongensis.</title>
        <authorList>
            <person name="Zhuang k."/>
            <person name="Ran Y."/>
            <person name="Li W."/>
        </authorList>
    </citation>
    <scope>NUCLEOTIDE SEQUENCE [LARGE SCALE GENOMIC DNA]</scope>
    <source>
        <strain evidence="1 2">CFH S0057</strain>
    </source>
</reference>
<accession>A0ABX8CVA6</accession>
<gene>
    <name evidence="1" type="ORF">KHQ06_11935</name>
</gene>
<evidence type="ECO:0000313" key="1">
    <source>
        <dbReference type="EMBL" id="QVI23517.1"/>
    </source>
</evidence>